<evidence type="ECO:0000313" key="2">
    <source>
        <dbReference type="Proteomes" id="UP000703674"/>
    </source>
</evidence>
<dbReference type="Proteomes" id="UP000703674">
    <property type="component" value="Unassembled WGS sequence"/>
</dbReference>
<protein>
    <submittedName>
        <fullName evidence="1">Uncharacterized protein</fullName>
    </submittedName>
</protein>
<sequence length="148" mass="16628">MAIDITSNGGSERNTVIYVTVDTKKINDHNIDQHVVFSDNREDPPQAPGRPQDYVSTIDKGMKVYWRGVVKDADSEDTIEITDVVAKDNRGKWKLLDKVESEQGNKGVKVGKVKNEMIRGEEPYSVKFRINGSSGKEYLVDPKLKMAD</sequence>
<name>A0ABX1D1S5_9FLAO</name>
<evidence type="ECO:0000313" key="1">
    <source>
        <dbReference type="EMBL" id="NJW52496.1"/>
    </source>
</evidence>
<accession>A0ABX1D1S5</accession>
<gene>
    <name evidence="1" type="ORF">HC175_06150</name>
</gene>
<dbReference type="RefSeq" id="WP_168137619.1">
    <property type="nucleotide sequence ID" value="NZ_JAAVJR010000003.1"/>
</dbReference>
<keyword evidence="2" id="KW-1185">Reference proteome</keyword>
<dbReference type="EMBL" id="JAAVJR010000003">
    <property type="protein sequence ID" value="NJW52496.1"/>
    <property type="molecule type" value="Genomic_DNA"/>
</dbReference>
<reference evidence="1 2" key="1">
    <citation type="submission" date="2020-03" db="EMBL/GenBank/DDBJ databases">
        <title>Salinimicrobium sp. nov, isolated from SCS.</title>
        <authorList>
            <person name="Cao W.R."/>
        </authorList>
    </citation>
    <scope>NUCLEOTIDE SEQUENCE [LARGE SCALE GENOMIC DNA]</scope>
    <source>
        <strain evidence="2">J15B91</strain>
    </source>
</reference>
<organism evidence="1 2">
    <name type="scientific">Salinimicrobium oceani</name>
    <dbReference type="NCBI Taxonomy" id="2722702"/>
    <lineage>
        <taxon>Bacteria</taxon>
        <taxon>Pseudomonadati</taxon>
        <taxon>Bacteroidota</taxon>
        <taxon>Flavobacteriia</taxon>
        <taxon>Flavobacteriales</taxon>
        <taxon>Flavobacteriaceae</taxon>
        <taxon>Salinimicrobium</taxon>
    </lineage>
</organism>
<comment type="caution">
    <text evidence="1">The sequence shown here is derived from an EMBL/GenBank/DDBJ whole genome shotgun (WGS) entry which is preliminary data.</text>
</comment>
<proteinExistence type="predicted"/>